<dbReference type="Pfam" id="PF00701">
    <property type="entry name" value="DHDPS"/>
    <property type="match status" value="1"/>
</dbReference>
<dbReference type="Proteomes" id="UP000183900">
    <property type="component" value="Unassembled WGS sequence"/>
</dbReference>
<keyword evidence="6" id="KW-1185">Reference proteome</keyword>
<dbReference type="PANTHER" id="PTHR12128:SF66">
    <property type="entry name" value="4-HYDROXY-2-OXOGLUTARATE ALDOLASE, MITOCHONDRIAL"/>
    <property type="match status" value="1"/>
</dbReference>
<dbReference type="OrthoDB" id="7431780at2"/>
<gene>
    <name evidence="5" type="ORF">Ga0061067_10528</name>
</gene>
<evidence type="ECO:0000313" key="6">
    <source>
        <dbReference type="Proteomes" id="UP000183900"/>
    </source>
</evidence>
<name>A0A0K6HZ60_9HYPH</name>
<evidence type="ECO:0000256" key="1">
    <source>
        <dbReference type="ARBA" id="ARBA00007592"/>
    </source>
</evidence>
<evidence type="ECO:0000256" key="2">
    <source>
        <dbReference type="ARBA" id="ARBA00023239"/>
    </source>
</evidence>
<dbReference type="AlphaFoldDB" id="A0A0K6HZ60"/>
<dbReference type="GO" id="GO:0008840">
    <property type="term" value="F:4-hydroxy-tetrahydrodipicolinate synthase activity"/>
    <property type="evidence" value="ECO:0007669"/>
    <property type="project" value="TreeGrafter"/>
</dbReference>
<dbReference type="CDD" id="cd00408">
    <property type="entry name" value="DHDPS-like"/>
    <property type="match status" value="1"/>
</dbReference>
<dbReference type="PANTHER" id="PTHR12128">
    <property type="entry name" value="DIHYDRODIPICOLINATE SYNTHASE"/>
    <property type="match status" value="1"/>
</dbReference>
<keyword evidence="2 3" id="KW-0456">Lyase</keyword>
<evidence type="ECO:0000256" key="4">
    <source>
        <dbReference type="SAM" id="MobiDB-lite"/>
    </source>
</evidence>
<dbReference type="SUPFAM" id="SSF51569">
    <property type="entry name" value="Aldolase"/>
    <property type="match status" value="1"/>
</dbReference>
<proteinExistence type="inferred from homology"/>
<evidence type="ECO:0000256" key="3">
    <source>
        <dbReference type="PIRNR" id="PIRNR001365"/>
    </source>
</evidence>
<dbReference type="EMBL" id="CYHE01000005">
    <property type="protein sequence ID" value="CUA96093.1"/>
    <property type="molecule type" value="Genomic_DNA"/>
</dbReference>
<dbReference type="InterPro" id="IPR002220">
    <property type="entry name" value="DapA-like"/>
</dbReference>
<sequence>MKYTRKDAKAHAFATMRGIWAAALMPFREDLSIDEDGFRANMNHWIDDLGIDGFFIAGKQGEFFSMSVDERKRCFDLAVEAAGGRAQTIMSCSDQNMDVVIDLARHAQACGADYIVVHAPILHFFKAQDETLLRYYETIASKVDIGIALWSHPDSGYLMSPELCNRLADIETVVAIKYSVPREMYKKLNALAGDRILVSTASEEEWLDNILELNWQLYLCSSPPYLLQTAADRRMRAYTDLAFAGKAEEARALRDSLEPVRRALKDTRPAEKPHAHQKYWQDLLGQTGGRVRPPMLELTEDEKARTRAAFDACGLRLDDGAASPPDPASRYPKMTRAV</sequence>
<dbReference type="PIRSF" id="PIRSF001365">
    <property type="entry name" value="DHDPS"/>
    <property type="match status" value="1"/>
</dbReference>
<protein>
    <submittedName>
        <fullName evidence="5">Dihydrodipicolinate synthase/N-acetylneuraminate lyase</fullName>
    </submittedName>
</protein>
<dbReference type="InterPro" id="IPR013785">
    <property type="entry name" value="Aldolase_TIM"/>
</dbReference>
<accession>A0A0K6HZ60</accession>
<dbReference type="SMART" id="SM01130">
    <property type="entry name" value="DHDPS"/>
    <property type="match status" value="1"/>
</dbReference>
<comment type="similarity">
    <text evidence="1 3">Belongs to the DapA family.</text>
</comment>
<evidence type="ECO:0000313" key="5">
    <source>
        <dbReference type="EMBL" id="CUA96093.1"/>
    </source>
</evidence>
<organism evidence="5 6">
    <name type="scientific">Pannonibacter indicus</name>
    <dbReference type="NCBI Taxonomy" id="466044"/>
    <lineage>
        <taxon>Bacteria</taxon>
        <taxon>Pseudomonadati</taxon>
        <taxon>Pseudomonadota</taxon>
        <taxon>Alphaproteobacteria</taxon>
        <taxon>Hyphomicrobiales</taxon>
        <taxon>Stappiaceae</taxon>
        <taxon>Pannonibacter</taxon>
    </lineage>
</organism>
<dbReference type="Gene3D" id="3.20.20.70">
    <property type="entry name" value="Aldolase class I"/>
    <property type="match status" value="1"/>
</dbReference>
<feature type="region of interest" description="Disordered" evidence="4">
    <location>
        <begin position="318"/>
        <end position="338"/>
    </location>
</feature>
<dbReference type="RefSeq" id="WP_055455558.1">
    <property type="nucleotide sequence ID" value="NZ_CYHE01000005.1"/>
</dbReference>
<reference evidence="6" key="1">
    <citation type="submission" date="2015-08" db="EMBL/GenBank/DDBJ databases">
        <authorList>
            <person name="Varghese N."/>
        </authorList>
    </citation>
    <scope>NUCLEOTIDE SEQUENCE [LARGE SCALE GENOMIC DNA]</scope>
    <source>
        <strain evidence="6">DSM 23407</strain>
    </source>
</reference>